<evidence type="ECO:0000313" key="2">
    <source>
        <dbReference type="EMBL" id="MFC2248559.1"/>
    </source>
</evidence>
<keyword evidence="1" id="KW-0812">Transmembrane</keyword>
<organism evidence="2 3">
    <name type="scientific">Labrys neptuniae</name>
    <dbReference type="NCBI Taxonomy" id="376174"/>
    <lineage>
        <taxon>Bacteria</taxon>
        <taxon>Pseudomonadati</taxon>
        <taxon>Pseudomonadota</taxon>
        <taxon>Alphaproteobacteria</taxon>
        <taxon>Hyphomicrobiales</taxon>
        <taxon>Xanthobacteraceae</taxon>
        <taxon>Labrys</taxon>
    </lineage>
</organism>
<sequence length="109" mass="12468">MNDQSASEKEHWVVDKKIPVALVITLLVQTGGVVWWSSQLNSRVNMIEERNIKLEIEIGKLKDNGGEIRERFAKAETTMLAFVETTRRIEAKLDRLIDDRSPPRPTGPR</sequence>
<dbReference type="RefSeq" id="WP_394308442.1">
    <property type="nucleotide sequence ID" value="NZ_JBHGPK010000001.1"/>
</dbReference>
<keyword evidence="1" id="KW-0472">Membrane</keyword>
<dbReference type="EMBL" id="JBHGPK010000001">
    <property type="protein sequence ID" value="MFC2248559.1"/>
    <property type="molecule type" value="Genomic_DNA"/>
</dbReference>
<comment type="caution">
    <text evidence="2">The sequence shown here is derived from an EMBL/GenBank/DDBJ whole genome shotgun (WGS) entry which is preliminary data.</text>
</comment>
<evidence type="ECO:0000256" key="1">
    <source>
        <dbReference type="SAM" id="Phobius"/>
    </source>
</evidence>
<name>A0ABV6Z8N3_9HYPH</name>
<proteinExistence type="predicted"/>
<dbReference type="Proteomes" id="UP001595190">
    <property type="component" value="Unassembled WGS sequence"/>
</dbReference>
<evidence type="ECO:0000313" key="3">
    <source>
        <dbReference type="Proteomes" id="UP001595190"/>
    </source>
</evidence>
<protein>
    <submittedName>
        <fullName evidence="2">Uncharacterized protein</fullName>
    </submittedName>
</protein>
<gene>
    <name evidence="2" type="ORF">ACETRX_02925</name>
</gene>
<reference evidence="2 3" key="1">
    <citation type="submission" date="2024-09" db="EMBL/GenBank/DDBJ databases">
        <title>Description of Labrys sedimenti sp. nov., isolated from a diclofenac-degrading enrichment culture, and genome-based reclassification of Labrys portucalensis as a later heterotypic synonym of Labrys neptuniae.</title>
        <authorList>
            <person name="Tancsics A."/>
            <person name="Csepanyi A."/>
        </authorList>
    </citation>
    <scope>NUCLEOTIDE SEQUENCE [LARGE SCALE GENOMIC DNA]</scope>
    <source>
        <strain evidence="2 3">LMG 23412</strain>
    </source>
</reference>
<feature type="transmembrane region" description="Helical" evidence="1">
    <location>
        <begin position="18"/>
        <end position="36"/>
    </location>
</feature>
<keyword evidence="1" id="KW-1133">Transmembrane helix</keyword>
<accession>A0ABV6Z8N3</accession>